<reference evidence="3 4" key="1">
    <citation type="submission" date="2014-12" db="EMBL/GenBank/DDBJ databases">
        <title>Draft genome sequences of 29 type strains of Enterococci.</title>
        <authorList>
            <person name="Zhong Z."/>
            <person name="Sun Z."/>
            <person name="Liu W."/>
            <person name="Zhang W."/>
            <person name="Zhang H."/>
        </authorList>
    </citation>
    <scope>NUCLEOTIDE SEQUENCE [LARGE SCALE GENOMIC DNA]</scope>
    <source>
        <strain evidence="3 4">DSM 22802</strain>
    </source>
</reference>
<dbReference type="AlphaFoldDB" id="A0A1L8SX32"/>
<feature type="domain" description="Amidase" evidence="2">
    <location>
        <begin position="24"/>
        <end position="468"/>
    </location>
</feature>
<dbReference type="SUPFAM" id="SSF75304">
    <property type="entry name" value="Amidase signature (AS) enzymes"/>
    <property type="match status" value="1"/>
</dbReference>
<dbReference type="STRING" id="319970.RV00_GL001075"/>
<dbReference type="Pfam" id="PF01425">
    <property type="entry name" value="Amidase"/>
    <property type="match status" value="1"/>
</dbReference>
<dbReference type="InterPro" id="IPR020556">
    <property type="entry name" value="Amidase_CS"/>
</dbReference>
<dbReference type="NCBIfam" id="NF005099">
    <property type="entry name" value="PRK06529.1"/>
    <property type="match status" value="1"/>
</dbReference>
<dbReference type="PROSITE" id="PS00571">
    <property type="entry name" value="AMIDASES"/>
    <property type="match status" value="1"/>
</dbReference>
<dbReference type="InterPro" id="IPR036928">
    <property type="entry name" value="AS_sf"/>
</dbReference>
<evidence type="ECO:0000313" key="3">
    <source>
        <dbReference type="EMBL" id="OJG36630.1"/>
    </source>
</evidence>
<dbReference type="GO" id="GO:0003824">
    <property type="term" value="F:catalytic activity"/>
    <property type="evidence" value="ECO:0007669"/>
    <property type="project" value="InterPro"/>
</dbReference>
<evidence type="ECO:0000259" key="2">
    <source>
        <dbReference type="Pfam" id="PF01425"/>
    </source>
</evidence>
<keyword evidence="4" id="KW-1185">Reference proteome</keyword>
<organism evidence="3 4">
    <name type="scientific">Enterococcus devriesei</name>
    <dbReference type="NCBI Taxonomy" id="319970"/>
    <lineage>
        <taxon>Bacteria</taxon>
        <taxon>Bacillati</taxon>
        <taxon>Bacillota</taxon>
        <taxon>Bacilli</taxon>
        <taxon>Lactobacillales</taxon>
        <taxon>Enterococcaceae</taxon>
        <taxon>Enterococcus</taxon>
    </lineage>
</organism>
<proteinExistence type="inferred from homology"/>
<dbReference type="Proteomes" id="UP000183700">
    <property type="component" value="Unassembled WGS sequence"/>
</dbReference>
<accession>A0A1L8SX32</accession>
<dbReference type="EMBL" id="JXKM01000002">
    <property type="protein sequence ID" value="OJG36630.1"/>
    <property type="molecule type" value="Genomic_DNA"/>
</dbReference>
<dbReference type="InterPro" id="IPR000120">
    <property type="entry name" value="Amidase"/>
</dbReference>
<sequence>MLWVKDATYWAEKLRGKEVSFTELLGVFTEQARLKNSVLNAFVSTMEQDALQEYQNQANILERPFAGLPIPLKMLGQEKKGWLNTSGSKLLREHRSSQTSYFTKRLIKNGLIPFAQTNVPEFGFKNITDAEIYGLVKNPWKLDHYSGGSSGGAASAVAEGIVPLAAASDGGGSIRIPASFCGLIGLKPSRGTMPVGPSGWRGWQGAAIDFALTVSMRDTERLFYGMRGVASAAPYQASKIEWQQDAAAQKKELRIAVIIDSPIDSEVSSEAVKAVEAARDFLVKQNHQVEMISYPVNGRQLINSYYLMNGGETAAMFVGIEKNLARPLEINDMELMTWGIYQYGRKISAAHYIQTLNEWDQAAYQMEELFTRYDLLLTPTTASTAPKLTEDLQSPEIRDGLTVSSSLSENELAKLIERMFEKSLRITPYTQLANLTGQPAISLPTVMTENGLPLGIQFTAARGREDLLFQIGKLFEDQYGFCLPTHYQKN</sequence>
<dbReference type="Gene3D" id="3.90.1300.10">
    <property type="entry name" value="Amidase signature (AS) domain"/>
    <property type="match status" value="1"/>
</dbReference>
<dbReference type="PANTHER" id="PTHR11895">
    <property type="entry name" value="TRANSAMIDASE"/>
    <property type="match status" value="1"/>
</dbReference>
<dbReference type="InterPro" id="IPR023631">
    <property type="entry name" value="Amidase_dom"/>
</dbReference>
<comment type="caution">
    <text evidence="3">The sequence shown here is derived from an EMBL/GenBank/DDBJ whole genome shotgun (WGS) entry which is preliminary data.</text>
</comment>
<dbReference type="PANTHER" id="PTHR11895:SF7">
    <property type="entry name" value="GLUTAMYL-TRNA(GLN) AMIDOTRANSFERASE SUBUNIT A, MITOCHONDRIAL"/>
    <property type="match status" value="1"/>
</dbReference>
<evidence type="ECO:0000313" key="4">
    <source>
        <dbReference type="Proteomes" id="UP000183700"/>
    </source>
</evidence>
<gene>
    <name evidence="3" type="ORF">RV00_GL001075</name>
</gene>
<comment type="similarity">
    <text evidence="1">Belongs to the amidase family.</text>
</comment>
<protein>
    <submittedName>
        <fullName evidence="3">Amidase</fullName>
    </submittedName>
</protein>
<evidence type="ECO:0000256" key="1">
    <source>
        <dbReference type="ARBA" id="ARBA00009199"/>
    </source>
</evidence>
<name>A0A1L8SX32_9ENTE</name>